<name>A0A016UE63_9BILA</name>
<evidence type="ECO:0000313" key="3">
    <source>
        <dbReference type="Proteomes" id="UP000024635"/>
    </source>
</evidence>
<accession>A0A016UE63</accession>
<feature type="region of interest" description="Disordered" evidence="1">
    <location>
        <begin position="28"/>
        <end position="51"/>
    </location>
</feature>
<dbReference type="EMBL" id="JARK01001380">
    <property type="protein sequence ID" value="EYC13216.1"/>
    <property type="molecule type" value="Genomic_DNA"/>
</dbReference>
<evidence type="ECO:0000256" key="1">
    <source>
        <dbReference type="SAM" id="MobiDB-lite"/>
    </source>
</evidence>
<gene>
    <name evidence="2" type="primary">Acey_s0044.g1041</name>
    <name evidence="2" type="ORF">Y032_0044g1041</name>
</gene>
<dbReference type="Proteomes" id="UP000024635">
    <property type="component" value="Unassembled WGS sequence"/>
</dbReference>
<evidence type="ECO:0000313" key="2">
    <source>
        <dbReference type="EMBL" id="EYC13216.1"/>
    </source>
</evidence>
<organism evidence="2 3">
    <name type="scientific">Ancylostoma ceylanicum</name>
    <dbReference type="NCBI Taxonomy" id="53326"/>
    <lineage>
        <taxon>Eukaryota</taxon>
        <taxon>Metazoa</taxon>
        <taxon>Ecdysozoa</taxon>
        <taxon>Nematoda</taxon>
        <taxon>Chromadorea</taxon>
        <taxon>Rhabditida</taxon>
        <taxon>Rhabditina</taxon>
        <taxon>Rhabditomorpha</taxon>
        <taxon>Strongyloidea</taxon>
        <taxon>Ancylostomatidae</taxon>
        <taxon>Ancylostomatinae</taxon>
        <taxon>Ancylostoma</taxon>
    </lineage>
</organism>
<protein>
    <submittedName>
        <fullName evidence="2">Uncharacterized protein</fullName>
    </submittedName>
</protein>
<sequence length="88" mass="9697">MCNFHNLTPILASLLKCTALGARIHKRAGSHRAGEVPAKPRKSISREEGVRDASAATEKTVITCEFLFEDVIFRSFGSREAGESFCDR</sequence>
<proteinExistence type="predicted"/>
<keyword evidence="3" id="KW-1185">Reference proteome</keyword>
<comment type="caution">
    <text evidence="2">The sequence shown here is derived from an EMBL/GenBank/DDBJ whole genome shotgun (WGS) entry which is preliminary data.</text>
</comment>
<dbReference type="AlphaFoldDB" id="A0A016UE63"/>
<reference evidence="3" key="1">
    <citation type="journal article" date="2015" name="Nat. Genet.">
        <title>The genome and transcriptome of the zoonotic hookworm Ancylostoma ceylanicum identify infection-specific gene families.</title>
        <authorList>
            <person name="Schwarz E.M."/>
            <person name="Hu Y."/>
            <person name="Antoshechkin I."/>
            <person name="Miller M.M."/>
            <person name="Sternberg P.W."/>
            <person name="Aroian R.V."/>
        </authorList>
    </citation>
    <scope>NUCLEOTIDE SEQUENCE</scope>
    <source>
        <strain evidence="3">HY135</strain>
    </source>
</reference>